<evidence type="ECO:0000256" key="1">
    <source>
        <dbReference type="SAM" id="MobiDB-lite"/>
    </source>
</evidence>
<proteinExistence type="predicted"/>
<feature type="region of interest" description="Disordered" evidence="1">
    <location>
        <begin position="1"/>
        <end position="29"/>
    </location>
</feature>
<evidence type="ECO:0000313" key="3">
    <source>
        <dbReference type="Proteomes" id="UP000044602"/>
    </source>
</evidence>
<reference evidence="2 3" key="1">
    <citation type="submission" date="2015-05" db="EMBL/GenBank/DDBJ databases">
        <authorList>
            <person name="Wang D.B."/>
            <person name="Wang M."/>
        </authorList>
    </citation>
    <scope>NUCLEOTIDE SEQUENCE [LARGE SCALE GENOMIC DNA]</scope>
    <source>
        <strain evidence="2">VL1</strain>
    </source>
</reference>
<gene>
    <name evidence="2" type="ORF">BN1708_018649</name>
</gene>
<dbReference type="AlphaFoldDB" id="A0A0G4MA11"/>
<protein>
    <submittedName>
        <fullName evidence="2">Uncharacterized protein</fullName>
    </submittedName>
</protein>
<dbReference type="Proteomes" id="UP000044602">
    <property type="component" value="Unassembled WGS sequence"/>
</dbReference>
<evidence type="ECO:0000313" key="2">
    <source>
        <dbReference type="EMBL" id="CRK31127.1"/>
    </source>
</evidence>
<sequence>PLRIQLQEPQGLDRGHPGHLPRPLRFWSP</sequence>
<keyword evidence="3" id="KW-1185">Reference proteome</keyword>
<organism evidence="2 3">
    <name type="scientific">Verticillium longisporum</name>
    <name type="common">Verticillium dahliae var. longisporum</name>
    <dbReference type="NCBI Taxonomy" id="100787"/>
    <lineage>
        <taxon>Eukaryota</taxon>
        <taxon>Fungi</taxon>
        <taxon>Dikarya</taxon>
        <taxon>Ascomycota</taxon>
        <taxon>Pezizomycotina</taxon>
        <taxon>Sordariomycetes</taxon>
        <taxon>Hypocreomycetidae</taxon>
        <taxon>Glomerellales</taxon>
        <taxon>Plectosphaerellaceae</taxon>
        <taxon>Verticillium</taxon>
    </lineage>
</organism>
<accession>A0A0G4MA11</accession>
<feature type="non-terminal residue" evidence="2">
    <location>
        <position position="1"/>
    </location>
</feature>
<name>A0A0G4MA11_VERLO</name>
<dbReference type="EMBL" id="CVQH01021633">
    <property type="protein sequence ID" value="CRK31127.1"/>
    <property type="molecule type" value="Genomic_DNA"/>
</dbReference>